<organism evidence="1 2">
    <name type="scientific">Cronobacter turicensis</name>
    <dbReference type="NCBI Taxonomy" id="413502"/>
    <lineage>
        <taxon>Bacteria</taxon>
        <taxon>Pseudomonadati</taxon>
        <taxon>Pseudomonadota</taxon>
        <taxon>Gammaproteobacteria</taxon>
        <taxon>Enterobacterales</taxon>
        <taxon>Enterobacteriaceae</taxon>
        <taxon>Cronobacter</taxon>
    </lineage>
</organism>
<name>A0ACD5IP15_9ENTR</name>
<gene>
    <name evidence="1" type="ORF">BS411_013150</name>
</gene>
<protein>
    <submittedName>
        <fullName evidence="1">Transporter</fullName>
    </submittedName>
</protein>
<sequence>MTSNGIRQGMSVSETVFIEKPTMMCNHFFIIRKIATACLFLLVSWALLHLWLILIHSIDERVAATLLSSPIIFICMGVTVFSVLAQKQAGVAQAWYIMTLGLVLAFIILILLFSVLLNTLPDLNDLVFYYECFLILFFTGSPLYLFIRML</sequence>
<evidence type="ECO:0000313" key="1">
    <source>
        <dbReference type="EMBL" id="XSF52916.1"/>
    </source>
</evidence>
<dbReference type="EMBL" id="CP187984">
    <property type="protein sequence ID" value="XSF52916.1"/>
    <property type="molecule type" value="Genomic_DNA"/>
</dbReference>
<reference evidence="1" key="1">
    <citation type="submission" date="2025-05" db="EMBL/GenBank/DDBJ databases">
        <title>FDA Reference Genome datasets for Cronobacter.</title>
        <authorList>
            <person name="Gopinath G.R."/>
        </authorList>
    </citation>
    <scope>NUCLEOTIDE SEQUENCE</scope>
    <source>
        <strain evidence="1">MOD1-Sh41s</strain>
    </source>
</reference>
<proteinExistence type="predicted"/>
<accession>A0ACD5IP15</accession>
<evidence type="ECO:0000313" key="2">
    <source>
        <dbReference type="Proteomes" id="UP000244623"/>
    </source>
</evidence>
<dbReference type="Proteomes" id="UP000244623">
    <property type="component" value="Chromosome"/>
</dbReference>